<sequence>MASMLERLLAKTLPKQTPLADGQPDSAPYRPRREPLPYEIPDPKGTPWLLKLPDEVLERVFSNVDRVTFVRCHRVCSQINNFLSGNASMKLRNLLQTSSLILNPNALLPDAVNTHLVPPSKAQLLDTLRERLTRFRTFSPKSEETIKFQEYEGRLYEFLEGVLVRSVPIPYSRQTGNEIGVYEFGKMGEWEDVKNKPGDGRDGGEKDGDEDDAMDEIIDIEEGEEFGNIRRTHKFGFQMLDFAFDPGQDLFVVAEYKPHPQDPTINLHLFTLSTFQPHPRAKEHILTWPSGTLYGRAPSLGFQICDDGLFVLKNHHRGSKDMLCGWQWTTGRLAVTLIAPHTSTFESFICLTPSSFAIPSVSTTLNPDSEILGDLTDPSDLIFSHHLNIYAFPPLSSMTVNEHEPVPPPHTATHVTTIDLPEFVIDFENNLPPPRMTIRADPAPRYNLPIYPIGSPQPFIPDPESGIVVLEFYCQPTEDVEGHLQTTHYVMFVRKKTLLGYLPAPTSPLLFSAFPRPAPVVPFANIAAKVRMLGPHQYVPSWVCYVYQDRYVTRSDVESEPSIQLYDFDLMRVRQAQFDPELKDGGNSFELITEEADVPSHQEYRHSTLVHSVRTGAELPCTVTELELPDDGVHTIIIDAERIIAFDDSEDENDELFMRVMEF</sequence>
<dbReference type="SMART" id="SM00256">
    <property type="entry name" value="FBOX"/>
    <property type="match status" value="1"/>
</dbReference>
<evidence type="ECO:0000313" key="3">
    <source>
        <dbReference type="EMBL" id="KIR42096.1"/>
    </source>
</evidence>
<dbReference type="AlphaFoldDB" id="A0A0D0V3X9"/>
<dbReference type="OrthoDB" id="3174109at2759"/>
<gene>
    <name evidence="3" type="ORF">I313_02262</name>
</gene>
<accession>A0A0D0V3X9</accession>
<dbReference type="CDD" id="cd09917">
    <property type="entry name" value="F-box_SF"/>
    <property type="match status" value="1"/>
</dbReference>
<organism evidence="3 4">
    <name type="scientific">Cryptococcus deuterogattii Ram5</name>
    <dbReference type="NCBI Taxonomy" id="1296110"/>
    <lineage>
        <taxon>Eukaryota</taxon>
        <taxon>Fungi</taxon>
        <taxon>Dikarya</taxon>
        <taxon>Basidiomycota</taxon>
        <taxon>Agaricomycotina</taxon>
        <taxon>Tremellomycetes</taxon>
        <taxon>Tremellales</taxon>
        <taxon>Cryptococcaceae</taxon>
        <taxon>Cryptococcus</taxon>
        <taxon>Cryptococcus gattii species complex</taxon>
    </lineage>
</organism>
<feature type="compositionally biased region" description="Basic and acidic residues" evidence="1">
    <location>
        <begin position="192"/>
        <end position="206"/>
    </location>
</feature>
<feature type="region of interest" description="Disordered" evidence="1">
    <location>
        <begin position="10"/>
        <end position="40"/>
    </location>
</feature>
<dbReference type="Pfam" id="PF00646">
    <property type="entry name" value="F-box"/>
    <property type="match status" value="1"/>
</dbReference>
<keyword evidence="4" id="KW-1185">Reference proteome</keyword>
<evidence type="ECO:0000259" key="2">
    <source>
        <dbReference type="PROSITE" id="PS50181"/>
    </source>
</evidence>
<dbReference type="PROSITE" id="PS50181">
    <property type="entry name" value="FBOX"/>
    <property type="match status" value="1"/>
</dbReference>
<dbReference type="Proteomes" id="UP000053392">
    <property type="component" value="Unassembled WGS sequence"/>
</dbReference>
<reference evidence="3 4" key="1">
    <citation type="submission" date="2015-01" db="EMBL/GenBank/DDBJ databases">
        <title>The Genome Sequence of Cryptococcus gattii Ram5.</title>
        <authorList>
            <consortium name="The Broad Institute Genomics Platform"/>
            <person name="Cuomo C."/>
            <person name="Litvintseva A."/>
            <person name="Chen Y."/>
            <person name="Heitman J."/>
            <person name="Sun S."/>
            <person name="Springer D."/>
            <person name="Dromer F."/>
            <person name="Young S."/>
            <person name="Zeng Q."/>
            <person name="Gargeya S."/>
            <person name="Abouelleil A."/>
            <person name="Alvarado L."/>
            <person name="Chapman S.B."/>
            <person name="Gainer-Dewar J."/>
            <person name="Goldberg J."/>
            <person name="Griggs A."/>
            <person name="Gujja S."/>
            <person name="Hansen M."/>
            <person name="Howarth C."/>
            <person name="Imamovic A."/>
            <person name="Larimer J."/>
            <person name="Murphy C."/>
            <person name="Naylor J."/>
            <person name="Pearson M."/>
            <person name="Priest M."/>
            <person name="Roberts A."/>
            <person name="Saif S."/>
            <person name="Shea T."/>
            <person name="Sykes S."/>
            <person name="Wortman J."/>
            <person name="Nusbaum C."/>
            <person name="Birren B."/>
        </authorList>
    </citation>
    <scope>NUCLEOTIDE SEQUENCE [LARGE SCALE GENOMIC DNA]</scope>
    <source>
        <strain evidence="3 4">Ram5</strain>
    </source>
</reference>
<dbReference type="EMBL" id="KN847899">
    <property type="protein sequence ID" value="KIR42096.1"/>
    <property type="molecule type" value="Genomic_DNA"/>
</dbReference>
<protein>
    <submittedName>
        <fullName evidence="3">Unplaced genomic scaffold supercont1.4, whole genome shotgun sequence</fullName>
    </submittedName>
</protein>
<dbReference type="HOGENOM" id="CLU_413881_0_0_1"/>
<proteinExistence type="predicted"/>
<evidence type="ECO:0000256" key="1">
    <source>
        <dbReference type="SAM" id="MobiDB-lite"/>
    </source>
</evidence>
<dbReference type="InterPro" id="IPR001810">
    <property type="entry name" value="F-box_dom"/>
</dbReference>
<feature type="domain" description="F-box" evidence="2">
    <location>
        <begin position="46"/>
        <end position="94"/>
    </location>
</feature>
<feature type="region of interest" description="Disordered" evidence="1">
    <location>
        <begin position="192"/>
        <end position="212"/>
    </location>
</feature>
<dbReference type="SUPFAM" id="SSF81383">
    <property type="entry name" value="F-box domain"/>
    <property type="match status" value="1"/>
</dbReference>
<name>A0A0D0V3X9_9TREE</name>
<evidence type="ECO:0000313" key="4">
    <source>
        <dbReference type="Proteomes" id="UP000053392"/>
    </source>
</evidence>
<dbReference type="InterPro" id="IPR036047">
    <property type="entry name" value="F-box-like_dom_sf"/>
</dbReference>